<organism evidence="1 2">
    <name type="scientific">Racocetra persica</name>
    <dbReference type="NCBI Taxonomy" id="160502"/>
    <lineage>
        <taxon>Eukaryota</taxon>
        <taxon>Fungi</taxon>
        <taxon>Fungi incertae sedis</taxon>
        <taxon>Mucoromycota</taxon>
        <taxon>Glomeromycotina</taxon>
        <taxon>Glomeromycetes</taxon>
        <taxon>Diversisporales</taxon>
        <taxon>Gigasporaceae</taxon>
        <taxon>Racocetra</taxon>
    </lineage>
</organism>
<evidence type="ECO:0000313" key="2">
    <source>
        <dbReference type="Proteomes" id="UP000789920"/>
    </source>
</evidence>
<proteinExistence type="predicted"/>
<feature type="non-terminal residue" evidence="1">
    <location>
        <position position="79"/>
    </location>
</feature>
<feature type="non-terminal residue" evidence="1">
    <location>
        <position position="1"/>
    </location>
</feature>
<reference evidence="1" key="1">
    <citation type="submission" date="2021-06" db="EMBL/GenBank/DDBJ databases">
        <authorList>
            <person name="Kallberg Y."/>
            <person name="Tangrot J."/>
            <person name="Rosling A."/>
        </authorList>
    </citation>
    <scope>NUCLEOTIDE SEQUENCE</scope>
    <source>
        <strain evidence="1">MA461A</strain>
    </source>
</reference>
<name>A0ACA9SAR2_9GLOM</name>
<evidence type="ECO:0000313" key="1">
    <source>
        <dbReference type="EMBL" id="CAG8833735.1"/>
    </source>
</evidence>
<sequence length="79" mass="9350">IFEPELYNLENNSEIKKEAGSSDRLKKIFEPELYNLENNSEIKKEAGSSDRLKSIDKFENCLENNNEFEKFENINKFEN</sequence>
<accession>A0ACA9SAR2</accession>
<dbReference type="EMBL" id="CAJVQC010107301">
    <property type="protein sequence ID" value="CAG8833735.1"/>
    <property type="molecule type" value="Genomic_DNA"/>
</dbReference>
<protein>
    <submittedName>
        <fullName evidence="1">1153_t:CDS:1</fullName>
    </submittedName>
</protein>
<keyword evidence="2" id="KW-1185">Reference proteome</keyword>
<gene>
    <name evidence="1" type="ORF">RPERSI_LOCUS28935</name>
</gene>
<comment type="caution">
    <text evidence="1">The sequence shown here is derived from an EMBL/GenBank/DDBJ whole genome shotgun (WGS) entry which is preliminary data.</text>
</comment>
<dbReference type="Proteomes" id="UP000789920">
    <property type="component" value="Unassembled WGS sequence"/>
</dbReference>